<name>A0A819PNJ9_9BILA</name>
<evidence type="ECO:0000313" key="5">
    <source>
        <dbReference type="EMBL" id="CAF3926482.1"/>
    </source>
</evidence>
<dbReference type="OrthoDB" id="116216at2759"/>
<dbReference type="EMBL" id="CAJOBE010004326">
    <property type="protein sequence ID" value="CAF3926482.1"/>
    <property type="molecule type" value="Genomic_DNA"/>
</dbReference>
<dbReference type="EMBL" id="CAJNOO010001614">
    <property type="protein sequence ID" value="CAF1177768.1"/>
    <property type="molecule type" value="Genomic_DNA"/>
</dbReference>
<dbReference type="Proteomes" id="UP000663882">
    <property type="component" value="Unassembled WGS sequence"/>
</dbReference>
<dbReference type="SMART" id="SM00343">
    <property type="entry name" value="ZnF_C2HC"/>
    <property type="match status" value="1"/>
</dbReference>
<dbReference type="GO" id="GO:0003676">
    <property type="term" value="F:nucleic acid binding"/>
    <property type="evidence" value="ECO:0007669"/>
    <property type="project" value="InterPro"/>
</dbReference>
<proteinExistence type="predicted"/>
<comment type="caution">
    <text evidence="6">The sequence shown here is derived from an EMBL/GenBank/DDBJ whole genome shotgun (WGS) entry which is preliminary data.</text>
</comment>
<keyword evidence="1" id="KW-0479">Metal-binding</keyword>
<keyword evidence="1" id="KW-0862">Zinc</keyword>
<evidence type="ECO:0000256" key="2">
    <source>
        <dbReference type="SAM" id="MobiDB-lite"/>
    </source>
</evidence>
<gene>
    <name evidence="5" type="ORF">FNK824_LOCUS21903</name>
    <name evidence="6" type="ORF">OTI717_LOCUS29693</name>
    <name evidence="4" type="ORF">RFH988_LOCUS23332</name>
</gene>
<reference evidence="6" key="1">
    <citation type="submission" date="2021-02" db="EMBL/GenBank/DDBJ databases">
        <authorList>
            <person name="Nowell W R."/>
        </authorList>
    </citation>
    <scope>NUCLEOTIDE SEQUENCE</scope>
</reference>
<sequence>MNLKMLRDRKQGDTESFTEYYASVVDLCHKNDPNMADLQIIDWLKADIKLNLYERVQGEEFATAQALLIRAQRLELDNAVLEARKRDSTMPIPAASSTSSPSFNRSSHWDQPLYRQPQSTSNYTSSYSPPLMSILHSPYPFQSSPYPYASSPVTHTSTRPRRSIVCYSCGQPGHISPYCPARPKD</sequence>
<keyword evidence="1" id="KW-0863">Zinc-finger</keyword>
<dbReference type="GO" id="GO:0008270">
    <property type="term" value="F:zinc ion binding"/>
    <property type="evidence" value="ECO:0007669"/>
    <property type="project" value="UniProtKB-KW"/>
</dbReference>
<evidence type="ECO:0000313" key="4">
    <source>
        <dbReference type="EMBL" id="CAF1177768.1"/>
    </source>
</evidence>
<protein>
    <recommendedName>
        <fullName evidence="3">CCHC-type domain-containing protein</fullName>
    </recommendedName>
</protein>
<dbReference type="InterPro" id="IPR036875">
    <property type="entry name" value="Znf_CCHC_sf"/>
</dbReference>
<dbReference type="Pfam" id="PF00098">
    <property type="entry name" value="zf-CCHC"/>
    <property type="match status" value="1"/>
</dbReference>
<accession>A0A819PNJ9</accession>
<evidence type="ECO:0000256" key="1">
    <source>
        <dbReference type="PROSITE-ProRule" id="PRU00047"/>
    </source>
</evidence>
<dbReference type="Proteomes" id="UP000663823">
    <property type="component" value="Unassembled WGS sequence"/>
</dbReference>
<evidence type="ECO:0000313" key="6">
    <source>
        <dbReference type="EMBL" id="CAF4013620.1"/>
    </source>
</evidence>
<dbReference type="InterPro" id="IPR001878">
    <property type="entry name" value="Znf_CCHC"/>
</dbReference>
<dbReference type="EMBL" id="CAJOAX010007603">
    <property type="protein sequence ID" value="CAF4013620.1"/>
    <property type="molecule type" value="Genomic_DNA"/>
</dbReference>
<organism evidence="6 7">
    <name type="scientific">Rotaria sordida</name>
    <dbReference type="NCBI Taxonomy" id="392033"/>
    <lineage>
        <taxon>Eukaryota</taxon>
        <taxon>Metazoa</taxon>
        <taxon>Spiralia</taxon>
        <taxon>Gnathifera</taxon>
        <taxon>Rotifera</taxon>
        <taxon>Eurotatoria</taxon>
        <taxon>Bdelloidea</taxon>
        <taxon>Philodinida</taxon>
        <taxon>Philodinidae</taxon>
        <taxon>Rotaria</taxon>
    </lineage>
</organism>
<feature type="region of interest" description="Disordered" evidence="2">
    <location>
        <begin position="87"/>
        <end position="122"/>
    </location>
</feature>
<dbReference type="Gene3D" id="4.10.60.10">
    <property type="entry name" value="Zinc finger, CCHC-type"/>
    <property type="match status" value="1"/>
</dbReference>
<dbReference type="SUPFAM" id="SSF57756">
    <property type="entry name" value="Retrovirus zinc finger-like domains"/>
    <property type="match status" value="1"/>
</dbReference>
<dbReference type="AlphaFoldDB" id="A0A819PNJ9"/>
<feature type="domain" description="CCHC-type" evidence="3">
    <location>
        <begin position="166"/>
        <end position="180"/>
    </location>
</feature>
<feature type="compositionally biased region" description="Low complexity" evidence="2">
    <location>
        <begin position="96"/>
        <end position="106"/>
    </location>
</feature>
<dbReference type="PROSITE" id="PS50158">
    <property type="entry name" value="ZF_CCHC"/>
    <property type="match status" value="1"/>
</dbReference>
<evidence type="ECO:0000259" key="3">
    <source>
        <dbReference type="PROSITE" id="PS50158"/>
    </source>
</evidence>
<evidence type="ECO:0000313" key="7">
    <source>
        <dbReference type="Proteomes" id="UP000663823"/>
    </source>
</evidence>
<dbReference type="Proteomes" id="UP000663874">
    <property type="component" value="Unassembled WGS sequence"/>
</dbReference>